<organism evidence="2 3">
    <name type="scientific">Caenorhabditis tropicalis</name>
    <dbReference type="NCBI Taxonomy" id="1561998"/>
    <lineage>
        <taxon>Eukaryota</taxon>
        <taxon>Metazoa</taxon>
        <taxon>Ecdysozoa</taxon>
        <taxon>Nematoda</taxon>
        <taxon>Chromadorea</taxon>
        <taxon>Rhabditida</taxon>
        <taxon>Rhabditina</taxon>
        <taxon>Rhabditomorpha</taxon>
        <taxon>Rhabditoidea</taxon>
        <taxon>Rhabditidae</taxon>
        <taxon>Peloderinae</taxon>
        <taxon>Caenorhabditis</taxon>
    </lineage>
</organism>
<sequence>MGVRQKLDETICPDHRAREEEKELFVPRTNHSTRQNMLFCTACRCEVPMGSKQVHSQGRRHMANIVSRSQSRQNQ</sequence>
<protein>
    <submittedName>
        <fullName evidence="3">U1-type domain-containing protein</fullName>
    </submittedName>
</protein>
<evidence type="ECO:0000313" key="2">
    <source>
        <dbReference type="Proteomes" id="UP000095282"/>
    </source>
</evidence>
<keyword evidence="2" id="KW-1185">Reference proteome</keyword>
<evidence type="ECO:0000313" key="3">
    <source>
        <dbReference type="WBParaSite" id="Csp11.Scaffold630.g20527.t1"/>
    </source>
</evidence>
<dbReference type="WBParaSite" id="Csp11.Scaffold630.g20527.t1">
    <property type="protein sequence ID" value="Csp11.Scaffold630.g20527.t1"/>
    <property type="gene ID" value="Csp11.Scaffold630.g20527"/>
</dbReference>
<name>A0A1I7UY75_9PELO</name>
<evidence type="ECO:0000256" key="1">
    <source>
        <dbReference type="SAM" id="MobiDB-lite"/>
    </source>
</evidence>
<feature type="compositionally biased region" description="Polar residues" evidence="1">
    <location>
        <begin position="66"/>
        <end position="75"/>
    </location>
</feature>
<dbReference type="Proteomes" id="UP000095282">
    <property type="component" value="Unplaced"/>
</dbReference>
<dbReference type="STRING" id="1561998.A0A1I7UY75"/>
<reference evidence="3" key="1">
    <citation type="submission" date="2016-11" db="UniProtKB">
        <authorList>
            <consortium name="WormBaseParasite"/>
        </authorList>
    </citation>
    <scope>IDENTIFICATION</scope>
</reference>
<proteinExistence type="predicted"/>
<dbReference type="AlphaFoldDB" id="A0A1I7UY75"/>
<accession>A0A1I7UY75</accession>
<feature type="region of interest" description="Disordered" evidence="1">
    <location>
        <begin position="54"/>
        <end position="75"/>
    </location>
</feature>
<dbReference type="eggNOG" id="KOG2177">
    <property type="taxonomic scope" value="Eukaryota"/>
</dbReference>